<gene>
    <name evidence="1" type="primary">bioD_6</name>
    <name evidence="1" type="ORF">g.119048</name>
</gene>
<evidence type="ECO:0000313" key="1">
    <source>
        <dbReference type="EMBL" id="JAT47212.1"/>
    </source>
</evidence>
<organism evidence="1">
    <name type="scientific">Anthurium amnicola</name>
    <dbReference type="NCBI Taxonomy" id="1678845"/>
    <lineage>
        <taxon>Eukaryota</taxon>
        <taxon>Viridiplantae</taxon>
        <taxon>Streptophyta</taxon>
        <taxon>Embryophyta</taxon>
        <taxon>Tracheophyta</taxon>
        <taxon>Spermatophyta</taxon>
        <taxon>Magnoliopsida</taxon>
        <taxon>Liliopsida</taxon>
        <taxon>Araceae</taxon>
        <taxon>Pothoideae</taxon>
        <taxon>Potheae</taxon>
        <taxon>Anthurium</taxon>
    </lineage>
</organism>
<proteinExistence type="predicted"/>
<accession>A0A1D1XXU6</accession>
<sequence>LYRDKRSPSVRGAQSRNLMATPVSHPSVCYFLLLVLVLGVAAVGTEARAGDVVLFGDVEPDEEVGISLSCPSLDACRGGKANSGCCKKISDAIKSDGCSCVCKILKSYSHPSLPATCYSGWCPKCSNCPC</sequence>
<dbReference type="AlphaFoldDB" id="A0A1D1XXU6"/>
<feature type="non-terminal residue" evidence="1">
    <location>
        <position position="1"/>
    </location>
</feature>
<reference evidence="1" key="1">
    <citation type="submission" date="2015-07" db="EMBL/GenBank/DDBJ databases">
        <title>Transcriptome Assembly of Anthurium amnicola.</title>
        <authorList>
            <person name="Suzuki J."/>
        </authorList>
    </citation>
    <scope>NUCLEOTIDE SEQUENCE</scope>
</reference>
<feature type="non-terminal residue" evidence="1">
    <location>
        <position position="130"/>
    </location>
</feature>
<protein>
    <submittedName>
        <fullName evidence="1">ATP-dependent dethiobiotin synthetase BioD</fullName>
    </submittedName>
</protein>
<name>A0A1D1XXU6_9ARAE</name>
<dbReference type="EMBL" id="GDJX01020724">
    <property type="protein sequence ID" value="JAT47212.1"/>
    <property type="molecule type" value="Transcribed_RNA"/>
</dbReference>